<feature type="compositionally biased region" description="Acidic residues" evidence="2">
    <location>
        <begin position="1175"/>
        <end position="1188"/>
    </location>
</feature>
<dbReference type="RefSeq" id="WP_066974029.1">
    <property type="nucleotide sequence ID" value="NZ_LWMT01000290.1"/>
</dbReference>
<dbReference type="InterPro" id="IPR003344">
    <property type="entry name" value="Big_1_dom"/>
</dbReference>
<keyword evidence="3" id="KW-1133">Transmembrane helix</keyword>
<comment type="similarity">
    <text evidence="1">Belongs to the intimin/invasin family.</text>
</comment>
<reference evidence="5 6" key="1">
    <citation type="submission" date="2016-04" db="EMBL/GenBank/DDBJ databases">
        <title>Genome sequence of Methanobrevibacter filiformis DSM 11501.</title>
        <authorList>
            <person name="Poehlein A."/>
            <person name="Seedorf H."/>
            <person name="Daniel R."/>
        </authorList>
    </citation>
    <scope>NUCLEOTIDE SEQUENCE [LARGE SCALE GENOMIC DNA]</scope>
    <source>
        <strain evidence="5 6">DSM 11501</strain>
    </source>
</reference>
<protein>
    <submittedName>
        <fullName evidence="5">Bacterial Ig-like domain protein</fullName>
    </submittedName>
</protein>
<comment type="caution">
    <text evidence="5">The sequence shown here is derived from an EMBL/GenBank/DDBJ whole genome shotgun (WGS) entry which is preliminary data.</text>
</comment>
<dbReference type="PANTHER" id="PTHR11319:SF35">
    <property type="entry name" value="OUTER MEMBRANE PROTEIN PMPC-RELATED"/>
    <property type="match status" value="1"/>
</dbReference>
<dbReference type="InterPro" id="IPR011050">
    <property type="entry name" value="Pectin_lyase_fold/virulence"/>
</dbReference>
<dbReference type="InterPro" id="IPR006626">
    <property type="entry name" value="PbH1"/>
</dbReference>
<dbReference type="EMBL" id="LWMT01000290">
    <property type="protein sequence ID" value="KZX10050.1"/>
    <property type="molecule type" value="Genomic_DNA"/>
</dbReference>
<evidence type="ECO:0000313" key="5">
    <source>
        <dbReference type="EMBL" id="KZX10050.1"/>
    </source>
</evidence>
<evidence type="ECO:0000256" key="1">
    <source>
        <dbReference type="ARBA" id="ARBA00010116"/>
    </source>
</evidence>
<feature type="transmembrane region" description="Helical" evidence="3">
    <location>
        <begin position="1219"/>
        <end position="1238"/>
    </location>
</feature>
<dbReference type="SMART" id="SM00634">
    <property type="entry name" value="BID_1"/>
    <property type="match status" value="1"/>
</dbReference>
<feature type="domain" description="Big-1" evidence="4">
    <location>
        <begin position="1050"/>
        <end position="1143"/>
    </location>
</feature>
<dbReference type="Proteomes" id="UP000077066">
    <property type="component" value="Unassembled WGS sequence"/>
</dbReference>
<accession>A0A162FHK3</accession>
<evidence type="ECO:0000256" key="2">
    <source>
        <dbReference type="SAM" id="MobiDB-lite"/>
    </source>
</evidence>
<keyword evidence="3" id="KW-0472">Membrane</keyword>
<feature type="compositionally biased region" description="Polar residues" evidence="2">
    <location>
        <begin position="1156"/>
        <end position="1171"/>
    </location>
</feature>
<dbReference type="InterPro" id="IPR008964">
    <property type="entry name" value="Invasin/intimin_cell_adhesion"/>
</dbReference>
<keyword evidence="6" id="KW-1185">Reference proteome</keyword>
<name>A0A162FHK3_9EURY</name>
<dbReference type="SMART" id="SM00710">
    <property type="entry name" value="PbH1"/>
    <property type="match status" value="5"/>
</dbReference>
<dbReference type="PROSITE" id="PS51127">
    <property type="entry name" value="BIG1"/>
    <property type="match status" value="1"/>
</dbReference>
<gene>
    <name evidence="5" type="ORF">MBFIL_19220</name>
</gene>
<keyword evidence="3" id="KW-0812">Transmembrane</keyword>
<proteinExistence type="inferred from homology"/>
<evidence type="ECO:0000256" key="3">
    <source>
        <dbReference type="SAM" id="Phobius"/>
    </source>
</evidence>
<dbReference type="PATRIC" id="fig|55758.3.peg.2141"/>
<evidence type="ECO:0000313" key="6">
    <source>
        <dbReference type="Proteomes" id="UP000077066"/>
    </source>
</evidence>
<dbReference type="SUPFAM" id="SSF49373">
    <property type="entry name" value="Invasin/intimin cell-adhesion fragments"/>
    <property type="match status" value="3"/>
</dbReference>
<dbReference type="PANTHER" id="PTHR11319">
    <property type="entry name" value="G PROTEIN-COUPLED RECEPTOR-RELATED"/>
    <property type="match status" value="1"/>
</dbReference>
<dbReference type="InterPro" id="IPR013783">
    <property type="entry name" value="Ig-like_fold"/>
</dbReference>
<feature type="region of interest" description="Disordered" evidence="2">
    <location>
        <begin position="1152"/>
        <end position="1201"/>
    </location>
</feature>
<dbReference type="AlphaFoldDB" id="A0A162FHK3"/>
<dbReference type="SUPFAM" id="SSF51126">
    <property type="entry name" value="Pectin lyase-like"/>
    <property type="match status" value="1"/>
</dbReference>
<dbReference type="OrthoDB" id="71598at2157"/>
<evidence type="ECO:0000259" key="4">
    <source>
        <dbReference type="PROSITE" id="PS51127"/>
    </source>
</evidence>
<organism evidence="5 6">
    <name type="scientific">Methanobrevibacter filiformis</name>
    <dbReference type="NCBI Taxonomy" id="55758"/>
    <lineage>
        <taxon>Archaea</taxon>
        <taxon>Methanobacteriati</taxon>
        <taxon>Methanobacteriota</taxon>
        <taxon>Methanomada group</taxon>
        <taxon>Methanobacteria</taxon>
        <taxon>Methanobacteriales</taxon>
        <taxon>Methanobacteriaceae</taxon>
        <taxon>Methanobrevibacter</taxon>
    </lineage>
</organism>
<sequence>MKIVKNANSTDDVVFTGTIPANKHMFNITNSEVTFENITLKNINTTFARGGAINIDNSNVTFANCIFENVNGTYGSAVSGYGNLIFINCTFENNYASNSGSSIQATGGPTDIVIKDSTFINNAAVNGGAIFVRNNGSPAKITIENSNFENNNATNGSAIYVAGATNFTVNNSEFNNNGVTGAIGIATGSLSILIFDNTSFTGNTVNVETYTTTGGAKYGGLKGNITGFTGYLPYSYLNATAFNFTINSKNTTVQYGDNITLVAKLNDRDLNLNGLNVSLYKNDSFVSTAKVINGVATFENITATATDTYYAVLNNTEFGFAFIDNQNTNRTKNITVTVNKADLNITLRNETIAKYNETLVLNATVLDQNNNPVTEPIDLTFSIHFNNQTKDINGTVTNGVATANWTIPIPIDSDNLVIFVSYPGNDQYNGYRTEDPLVLNISKINTTITTTNNSTKRGNNVTIIANLTGLSPGDIAGKLIYFYYANNNTEIGHSTTNSNGIAYLNVVKPTEDFQYYAVFNSTILAYENTTSKDSPSNVTILPGDLIINLISIENTTYNSIAIVKATVVDQNGDPIETGLFELWINNVTQSAVNSDNDGNIIFNYNIPDNSATLSFVIKFAGNANYSNSSSNVKIIGVSKLNTTIVNLNNATITSGQKVNITATLKNNKTGEGLANKKVNFYYYGNSTLIDSAFTNSDGFAYLELSPKTSFDYYAEYVPENSQDNLIYNNVTSSVSTINVTPGALSVIRPDDITVPYGSTTLINVTVIGPDGKPVSGLNVTFTFSNDKKADISFNATTNSKGIASVNYTADTYKDVKYWIRYVGNEYQTYDSRTTNDSFNIEVIPVTTVIITGANSTVKKGENFTLFAHLTDANGNPIENASVIFHIIGGMIVPGKATDANGDAVSAYNPIANKNAGDYYEYWVEFRSRINGNNYYYAFAPSNSSLSNVTVVAAKLNITAVNRTIEYNKTVNLTGTILNVQGKPIPGLNVTLYIDGVEIGTFLTDTNGTVNYEYSVGFVNKTYFEYKFVYNGSDYDPASGIAYVNLTKINTTTVITSPTVTNVTEGDEITLTAKLTDKYGNPLEGQEIYFIYENGDILGYATTDANGVASCNVYVYKSGEYHAVFDGDLHYNPSDSDDPVSRFRINIVLSETRPIENETNPDGNGSNSNVTKNDSDVDNDEDSDLDIDGDNGQYTDNSDETQDVKVKAANSAYVTTKATGVPLIAVLFVLLSALGIVSYKKKE</sequence>
<dbReference type="STRING" id="55758.MBFIL_19220"/>
<dbReference type="Gene3D" id="2.60.40.10">
    <property type="entry name" value="Immunoglobulins"/>
    <property type="match status" value="3"/>
</dbReference>